<dbReference type="EMBL" id="CP049916">
    <property type="protein sequence ID" value="QIO08164.1"/>
    <property type="molecule type" value="Genomic_DNA"/>
</dbReference>
<dbReference type="Proteomes" id="UP000501939">
    <property type="component" value="Chromosome"/>
</dbReference>
<keyword evidence="4" id="KW-1185">Reference proteome</keyword>
<keyword evidence="2" id="KW-0472">Membrane</keyword>
<name>A0A6G8S221_9GAMM</name>
<sequence length="512" mass="57537">MFHKGTLKTYDSDSKIGTIYLPDIALELHFSVEDLPNPSIPPQIGERVKCFINEDEEDAKDKAKFIVRLDHKNSRTEKPLNRIFYSEEEDLKALKERERLKAEEARALEQWQREVEEEVRTRVELEVEQAKKELIQHIQEHVPDLDADQKAQPLDVQATDPQSLALNSLAQDQPDQQNPVQQGTTATELEAVDSTKPFIHSAIETAVAAEPSLSHSETLHQVESTPTLMHSNGSAIPDITNLQKNELPEIDDVLVVSSNFIAPNAKLNLDIHQDTNTSFKFSDLSVSDVDALNTTEQPKSELDSSSVFNLDLGKAEKIELDAVKLNPQPAKELNSALNIPLAPKLSALMDEVPLQLAQTSQQQAWQNPEQRLDSYPHAPSLEAQSAESFTSHQQGAFAHDNAQAKSSVLNKLKTKIEYQTHTPVKAQRKPSKDINPWPIIMLIGVLSLIGAGYVGYVKYQQHVQEREAKAKLYLLEQQRLIEEQRKRLGKLPDKKVLSDKSLDELLGKDRPK</sequence>
<dbReference type="AlphaFoldDB" id="A0A6G8S221"/>
<gene>
    <name evidence="3" type="ORF">G8D99_03400</name>
</gene>
<keyword evidence="2" id="KW-1133">Transmembrane helix</keyword>
<reference evidence="3 4" key="1">
    <citation type="submission" date="2020-03" db="EMBL/GenBank/DDBJ databases">
        <authorList>
            <person name="Zhu W."/>
        </authorList>
    </citation>
    <scope>NUCLEOTIDE SEQUENCE [LARGE SCALE GENOMIC DNA]</scope>
    <source>
        <strain evidence="3 4">185</strain>
    </source>
</reference>
<keyword evidence="1" id="KW-0175">Coiled coil</keyword>
<keyword evidence="2" id="KW-0812">Transmembrane</keyword>
<evidence type="ECO:0000256" key="1">
    <source>
        <dbReference type="SAM" id="Coils"/>
    </source>
</evidence>
<proteinExistence type="predicted"/>
<evidence type="ECO:0000313" key="3">
    <source>
        <dbReference type="EMBL" id="QIO08164.1"/>
    </source>
</evidence>
<organism evidence="3 4">
    <name type="scientific">Acinetobacter lanii</name>
    <dbReference type="NCBI Taxonomy" id="2715163"/>
    <lineage>
        <taxon>Bacteria</taxon>
        <taxon>Pseudomonadati</taxon>
        <taxon>Pseudomonadota</taxon>
        <taxon>Gammaproteobacteria</taxon>
        <taxon>Moraxellales</taxon>
        <taxon>Moraxellaceae</taxon>
        <taxon>Acinetobacter</taxon>
    </lineage>
</organism>
<feature type="transmembrane region" description="Helical" evidence="2">
    <location>
        <begin position="437"/>
        <end position="456"/>
    </location>
</feature>
<feature type="coiled-coil region" evidence="1">
    <location>
        <begin position="88"/>
        <end position="140"/>
    </location>
</feature>
<protein>
    <submittedName>
        <fullName evidence="3">Uncharacterized protein</fullName>
    </submittedName>
</protein>
<dbReference type="KEGG" id="alj:G8D99_03400"/>
<evidence type="ECO:0000256" key="2">
    <source>
        <dbReference type="SAM" id="Phobius"/>
    </source>
</evidence>
<evidence type="ECO:0000313" key="4">
    <source>
        <dbReference type="Proteomes" id="UP000501939"/>
    </source>
</evidence>
<accession>A0A6G8S221</accession>
<dbReference type="RefSeq" id="WP_166322651.1">
    <property type="nucleotide sequence ID" value="NZ_CP049916.1"/>
</dbReference>